<dbReference type="AlphaFoldDB" id="A0A2S3ZE10"/>
<feature type="transmembrane region" description="Helical" evidence="1">
    <location>
        <begin position="96"/>
        <end position="115"/>
    </location>
</feature>
<name>A0A2S3ZE10_9MICO</name>
<evidence type="ECO:0000313" key="3">
    <source>
        <dbReference type="Proteomes" id="UP000237340"/>
    </source>
</evidence>
<feature type="transmembrane region" description="Helical" evidence="1">
    <location>
        <begin position="249"/>
        <end position="268"/>
    </location>
</feature>
<keyword evidence="1" id="KW-0472">Membrane</keyword>
<keyword evidence="1" id="KW-1133">Transmembrane helix</keyword>
<protein>
    <submittedName>
        <fullName evidence="2">Uncharacterized protein</fullName>
    </submittedName>
</protein>
<feature type="transmembrane region" description="Helical" evidence="1">
    <location>
        <begin position="62"/>
        <end position="84"/>
    </location>
</feature>
<feature type="transmembrane region" description="Helical" evidence="1">
    <location>
        <begin position="173"/>
        <end position="199"/>
    </location>
</feature>
<keyword evidence="1" id="KW-0812">Transmembrane</keyword>
<proteinExistence type="predicted"/>
<reference evidence="2 3" key="1">
    <citation type="submission" date="2018-01" db="EMBL/GenBank/DDBJ databases">
        <title>Cryobacterium sp. nov., from glaciers in China.</title>
        <authorList>
            <person name="Liu Q."/>
            <person name="Xin Y.-H."/>
        </authorList>
    </citation>
    <scope>NUCLEOTIDE SEQUENCE [LARGE SCALE GENOMIC DNA]</scope>
    <source>
        <strain evidence="2 3">TMN-42</strain>
    </source>
</reference>
<comment type="caution">
    <text evidence="2">The sequence shown here is derived from an EMBL/GenBank/DDBJ whole genome shotgun (WGS) entry which is preliminary data.</text>
</comment>
<keyword evidence="3" id="KW-1185">Reference proteome</keyword>
<dbReference type="RefSeq" id="WP_103460700.1">
    <property type="nucleotide sequence ID" value="NZ_PPXD01000018.1"/>
</dbReference>
<gene>
    <name evidence="2" type="ORF">C3B61_11390</name>
</gene>
<dbReference type="Proteomes" id="UP000237340">
    <property type="component" value="Unassembled WGS sequence"/>
</dbReference>
<feature type="transmembrane region" description="Helical" evidence="1">
    <location>
        <begin position="223"/>
        <end position="243"/>
    </location>
</feature>
<sequence length="288" mass="30312">MGFVLGFIGAMTALLLVTFWYGSTRRRREVEVFAFIERIGLPMTDHVYSRVDRRLRARSKGATAGGLISLFAFAVLFGITLDYWPIGVAGASTTGILTAALALGGAVSALGQFTAPQPGAPRFARAQSPSLGDYVHPGWVLGAAVLAVVSAALSIALSIGLRPTTLQGGLPLGAVLALAVLALTGIVAVAALSSMLLAVPQPASSELELQWDDALRAYALRDLWIASIALSTAAFVAGFSWLFDYSSPFVFVGLVVGLSPLWLVNLPVSRRPIGRLWEPSATTDPSRC</sequence>
<organism evidence="2 3">
    <name type="scientific">Cryobacterium zongtaii</name>
    <dbReference type="NCBI Taxonomy" id="1259217"/>
    <lineage>
        <taxon>Bacteria</taxon>
        <taxon>Bacillati</taxon>
        <taxon>Actinomycetota</taxon>
        <taxon>Actinomycetes</taxon>
        <taxon>Micrococcales</taxon>
        <taxon>Microbacteriaceae</taxon>
        <taxon>Cryobacterium</taxon>
    </lineage>
</organism>
<evidence type="ECO:0000256" key="1">
    <source>
        <dbReference type="SAM" id="Phobius"/>
    </source>
</evidence>
<evidence type="ECO:0000313" key="2">
    <source>
        <dbReference type="EMBL" id="POH64763.1"/>
    </source>
</evidence>
<dbReference type="EMBL" id="PPXD01000018">
    <property type="protein sequence ID" value="POH64763.1"/>
    <property type="molecule type" value="Genomic_DNA"/>
</dbReference>
<feature type="transmembrane region" description="Helical" evidence="1">
    <location>
        <begin position="136"/>
        <end position="161"/>
    </location>
</feature>
<accession>A0A2S3ZE10</accession>
<feature type="transmembrane region" description="Helical" evidence="1">
    <location>
        <begin position="6"/>
        <end position="23"/>
    </location>
</feature>